<proteinExistence type="predicted"/>
<organism evidence="2 3">
    <name type="scientific">Elaeis guineensis var. tenera</name>
    <name type="common">Oil palm</name>
    <dbReference type="NCBI Taxonomy" id="51953"/>
    <lineage>
        <taxon>Eukaryota</taxon>
        <taxon>Viridiplantae</taxon>
        <taxon>Streptophyta</taxon>
        <taxon>Embryophyta</taxon>
        <taxon>Tracheophyta</taxon>
        <taxon>Spermatophyta</taxon>
        <taxon>Magnoliopsida</taxon>
        <taxon>Liliopsida</taxon>
        <taxon>Arecaceae</taxon>
        <taxon>Arecoideae</taxon>
        <taxon>Cocoseae</taxon>
        <taxon>Elaeidinae</taxon>
        <taxon>Elaeis</taxon>
    </lineage>
</organism>
<accession>A0A6I9QKP9</accession>
<feature type="region of interest" description="Disordered" evidence="1">
    <location>
        <begin position="1"/>
        <end position="33"/>
    </location>
</feature>
<sequence length="116" mass="12880">DVSEHEVQDKAEGDVGGDVRGDVGGNVIEGMVEDEVGVEVEDRRDDDVLELTEKVYSFFDSDDVDWIEGESKDEDRNDSTDEDDDEKSEDEGSDELLSDMNSMKSVDPLSSDEEPN</sequence>
<dbReference type="InParanoid" id="A0A6I9QKP9"/>
<evidence type="ECO:0000313" key="2">
    <source>
        <dbReference type="Proteomes" id="UP000504607"/>
    </source>
</evidence>
<feature type="compositionally biased region" description="Acidic residues" evidence="1">
    <location>
        <begin position="80"/>
        <end position="97"/>
    </location>
</feature>
<feature type="region of interest" description="Disordered" evidence="1">
    <location>
        <begin position="64"/>
        <end position="116"/>
    </location>
</feature>
<dbReference type="RefSeq" id="XP_010911000.1">
    <property type="nucleotide sequence ID" value="XM_010912698.1"/>
</dbReference>
<gene>
    <name evidence="3" type="primary">LOC105036986</name>
</gene>
<dbReference type="Proteomes" id="UP000504607">
    <property type="component" value="Unplaced"/>
</dbReference>
<feature type="compositionally biased region" description="Basic and acidic residues" evidence="1">
    <location>
        <begin position="1"/>
        <end position="21"/>
    </location>
</feature>
<keyword evidence="2" id="KW-1185">Reference proteome</keyword>
<evidence type="ECO:0000313" key="3">
    <source>
        <dbReference type="RefSeq" id="XP_010911000.1"/>
    </source>
</evidence>
<evidence type="ECO:0000256" key="1">
    <source>
        <dbReference type="SAM" id="MobiDB-lite"/>
    </source>
</evidence>
<dbReference type="AlphaFoldDB" id="A0A6I9QKP9"/>
<name>A0A6I9QKP9_ELAGV</name>
<feature type="compositionally biased region" description="Basic and acidic residues" evidence="1">
    <location>
        <begin position="69"/>
        <end position="79"/>
    </location>
</feature>
<feature type="non-terminal residue" evidence="3">
    <location>
        <position position="116"/>
    </location>
</feature>
<protein>
    <submittedName>
        <fullName evidence="3">Uncharacterized protein At3g49140-like</fullName>
    </submittedName>
</protein>
<feature type="non-terminal residue" evidence="3">
    <location>
        <position position="1"/>
    </location>
</feature>
<reference evidence="3" key="1">
    <citation type="submission" date="2025-08" db="UniProtKB">
        <authorList>
            <consortium name="RefSeq"/>
        </authorList>
    </citation>
    <scope>IDENTIFICATION</scope>
</reference>